<reference evidence="1 2" key="1">
    <citation type="submission" date="2017-11" db="EMBL/GenBank/DDBJ databases">
        <authorList>
            <person name="Han C.G."/>
        </authorList>
    </citation>
    <scope>NUCLEOTIDE SEQUENCE [LARGE SCALE GENOMIC DNA]</scope>
</reference>
<keyword evidence="2" id="KW-1185">Reference proteome</keyword>
<proteinExistence type="predicted"/>
<dbReference type="GeneID" id="54987070"/>
<accession>A0A2H5BMY5</accession>
<evidence type="ECO:0000313" key="1">
    <source>
        <dbReference type="EMBL" id="AUG87689.1"/>
    </source>
</evidence>
<dbReference type="RefSeq" id="YP_009796679.1">
    <property type="nucleotide sequence ID" value="NC_047903.1"/>
</dbReference>
<sequence length="65" mass="7250">MAIYSCGDISTPSQSNEYRKAMLARQARERHGKAAAFQLSNMHHTKKGDFTHLAPVGHLRTVIRG</sequence>
<evidence type="ECO:0000313" key="2">
    <source>
        <dbReference type="Proteomes" id="UP000241061"/>
    </source>
</evidence>
<organism evidence="1 2">
    <name type="scientific">Vibrio phage VEN</name>
    <dbReference type="NCBI Taxonomy" id="2059879"/>
    <lineage>
        <taxon>Viruses</taxon>
        <taxon>Duplodnaviria</taxon>
        <taxon>Heunggongvirae</taxon>
        <taxon>Uroviricota</taxon>
        <taxon>Caudoviricetes</taxon>
        <taxon>Autographivirales</taxon>
        <taxon>Autosignataviridae</taxon>
        <taxon>Colwellvirinae</taxon>
        <taxon>Trungvirus</taxon>
        <taxon>Trungvirus VEN</taxon>
    </lineage>
</organism>
<dbReference type="Proteomes" id="UP000241061">
    <property type="component" value="Segment"/>
</dbReference>
<protein>
    <submittedName>
        <fullName evidence="1">Uncharacterized protein</fullName>
    </submittedName>
</protein>
<name>A0A2H5BMY5_9CAUD</name>
<dbReference type="KEGG" id="vg:54987070"/>
<dbReference type="EMBL" id="MG545917">
    <property type="protein sequence ID" value="AUG87689.1"/>
    <property type="molecule type" value="Genomic_DNA"/>
</dbReference>